<organism evidence="1 2">
    <name type="scientific">Azospirillum melinis</name>
    <dbReference type="NCBI Taxonomy" id="328839"/>
    <lineage>
        <taxon>Bacteria</taxon>
        <taxon>Pseudomonadati</taxon>
        <taxon>Pseudomonadota</taxon>
        <taxon>Alphaproteobacteria</taxon>
        <taxon>Rhodospirillales</taxon>
        <taxon>Azospirillaceae</taxon>
        <taxon>Azospirillum</taxon>
    </lineage>
</organism>
<comment type="caution">
    <text evidence="1">The sequence shown here is derived from an EMBL/GenBank/DDBJ whole genome shotgun (WGS) entry which is preliminary data.</text>
</comment>
<keyword evidence="2" id="KW-1185">Reference proteome</keyword>
<proteinExistence type="predicted"/>
<gene>
    <name evidence="1" type="ORF">GBZ48_31510</name>
</gene>
<protein>
    <submittedName>
        <fullName evidence="1">Uncharacterized protein</fullName>
    </submittedName>
</protein>
<accession>A0ABX2KSL5</accession>
<evidence type="ECO:0000313" key="2">
    <source>
        <dbReference type="Proteomes" id="UP000605086"/>
    </source>
</evidence>
<dbReference type="RefSeq" id="WP_174474616.1">
    <property type="nucleotide sequence ID" value="NZ_JAGINN010000033.1"/>
</dbReference>
<sequence>MGAETYRTNPRDWLEPWCWAMLRLWRLSQGGMGAGHLPEAGGTMDQPTKMIEAFALMSAFEAELQASKQPGIITRTDIEDIRAGIDRALEIYPDGVATGPLLAAIQKSRNKEAA</sequence>
<dbReference type="EMBL" id="WHOS01000073">
    <property type="protein sequence ID" value="NUB03745.1"/>
    <property type="molecule type" value="Genomic_DNA"/>
</dbReference>
<evidence type="ECO:0000313" key="1">
    <source>
        <dbReference type="EMBL" id="NUB03745.1"/>
    </source>
</evidence>
<reference evidence="1 2" key="1">
    <citation type="submission" date="2019-10" db="EMBL/GenBank/DDBJ databases">
        <title>Genome sequence of Azospirillum melinis.</title>
        <authorList>
            <person name="Ambrosini A."/>
            <person name="Sant'Anna F.H."/>
            <person name="Cassan F.D."/>
            <person name="Souza E.M."/>
            <person name="Passaglia L.M.P."/>
        </authorList>
    </citation>
    <scope>NUCLEOTIDE SEQUENCE [LARGE SCALE GENOMIC DNA]</scope>
    <source>
        <strain evidence="1 2">TMCY0552</strain>
    </source>
</reference>
<name>A0ABX2KSL5_9PROT</name>
<dbReference type="Proteomes" id="UP000605086">
    <property type="component" value="Unassembled WGS sequence"/>
</dbReference>